<evidence type="ECO:0000313" key="4">
    <source>
        <dbReference type="Proteomes" id="UP000318437"/>
    </source>
</evidence>
<feature type="transmembrane region" description="Helical" evidence="1">
    <location>
        <begin position="322"/>
        <end position="342"/>
    </location>
</feature>
<name>A0A5C6CQY2_9BACT</name>
<organism evidence="3 4">
    <name type="scientific">Bythopirellula polymerisocia</name>
    <dbReference type="NCBI Taxonomy" id="2528003"/>
    <lineage>
        <taxon>Bacteria</taxon>
        <taxon>Pseudomonadati</taxon>
        <taxon>Planctomycetota</taxon>
        <taxon>Planctomycetia</taxon>
        <taxon>Pirellulales</taxon>
        <taxon>Lacipirellulaceae</taxon>
        <taxon>Bythopirellula</taxon>
    </lineage>
</organism>
<dbReference type="InterPro" id="IPR000620">
    <property type="entry name" value="EamA_dom"/>
</dbReference>
<evidence type="ECO:0000313" key="3">
    <source>
        <dbReference type="EMBL" id="TWU25964.1"/>
    </source>
</evidence>
<keyword evidence="1" id="KW-0472">Membrane</keyword>
<evidence type="ECO:0000256" key="1">
    <source>
        <dbReference type="SAM" id="Phobius"/>
    </source>
</evidence>
<dbReference type="AlphaFoldDB" id="A0A5C6CQY2"/>
<dbReference type="Proteomes" id="UP000318437">
    <property type="component" value="Unassembled WGS sequence"/>
</dbReference>
<dbReference type="PANTHER" id="PTHR22911">
    <property type="entry name" value="ACYL-MALONYL CONDENSING ENZYME-RELATED"/>
    <property type="match status" value="1"/>
</dbReference>
<feature type="transmembrane region" description="Helical" evidence="1">
    <location>
        <begin position="210"/>
        <end position="228"/>
    </location>
</feature>
<feature type="transmembrane region" description="Helical" evidence="1">
    <location>
        <begin position="240"/>
        <end position="258"/>
    </location>
</feature>
<feature type="transmembrane region" description="Helical" evidence="1">
    <location>
        <begin position="295"/>
        <end position="316"/>
    </location>
</feature>
<feature type="transmembrane region" description="Helical" evidence="1">
    <location>
        <begin position="126"/>
        <end position="148"/>
    </location>
</feature>
<protein>
    <submittedName>
        <fullName evidence="3">EamA-like transporter family protein</fullName>
    </submittedName>
</protein>
<dbReference type="Pfam" id="PF00892">
    <property type="entry name" value="EamA"/>
    <property type="match status" value="1"/>
</dbReference>
<feature type="transmembrane region" description="Helical" evidence="1">
    <location>
        <begin position="91"/>
        <end position="114"/>
    </location>
</feature>
<feature type="transmembrane region" description="Helical" evidence="1">
    <location>
        <begin position="181"/>
        <end position="198"/>
    </location>
</feature>
<accession>A0A5C6CQY2</accession>
<feature type="transmembrane region" description="Helical" evidence="1">
    <location>
        <begin position="154"/>
        <end position="174"/>
    </location>
</feature>
<feature type="transmembrane region" description="Helical" evidence="1">
    <location>
        <begin position="270"/>
        <end position="288"/>
    </location>
</feature>
<dbReference type="PANTHER" id="PTHR22911:SF137">
    <property type="entry name" value="SOLUTE CARRIER FAMILY 35 MEMBER G2-RELATED"/>
    <property type="match status" value="1"/>
</dbReference>
<gene>
    <name evidence="3" type="ORF">Pla144_31780</name>
</gene>
<comment type="caution">
    <text evidence="3">The sequence shown here is derived from an EMBL/GenBank/DDBJ whole genome shotgun (WGS) entry which is preliminary data.</text>
</comment>
<reference evidence="3 4" key="1">
    <citation type="submission" date="2019-02" db="EMBL/GenBank/DDBJ databases">
        <title>Deep-cultivation of Planctomycetes and their phenomic and genomic characterization uncovers novel biology.</title>
        <authorList>
            <person name="Wiegand S."/>
            <person name="Jogler M."/>
            <person name="Boedeker C."/>
            <person name="Pinto D."/>
            <person name="Vollmers J."/>
            <person name="Rivas-Marin E."/>
            <person name="Kohn T."/>
            <person name="Peeters S.H."/>
            <person name="Heuer A."/>
            <person name="Rast P."/>
            <person name="Oberbeckmann S."/>
            <person name="Bunk B."/>
            <person name="Jeske O."/>
            <person name="Meyerdierks A."/>
            <person name="Storesund J.E."/>
            <person name="Kallscheuer N."/>
            <person name="Luecker S."/>
            <person name="Lage O.M."/>
            <person name="Pohl T."/>
            <person name="Merkel B.J."/>
            <person name="Hornburger P."/>
            <person name="Mueller R.-W."/>
            <person name="Bruemmer F."/>
            <person name="Labrenz M."/>
            <person name="Spormann A.M."/>
            <person name="Op Den Camp H."/>
            <person name="Overmann J."/>
            <person name="Amann R."/>
            <person name="Jetten M.S.M."/>
            <person name="Mascher T."/>
            <person name="Medema M.H."/>
            <person name="Devos D.P."/>
            <person name="Kaster A.-K."/>
            <person name="Ovreas L."/>
            <person name="Rohde M."/>
            <person name="Galperin M.Y."/>
            <person name="Jogler C."/>
        </authorList>
    </citation>
    <scope>NUCLEOTIDE SEQUENCE [LARGE SCALE GENOMIC DNA]</scope>
    <source>
        <strain evidence="3 4">Pla144</strain>
    </source>
</reference>
<dbReference type="SUPFAM" id="SSF103481">
    <property type="entry name" value="Multidrug resistance efflux transporter EmrE"/>
    <property type="match status" value="2"/>
</dbReference>
<dbReference type="EMBL" id="SJPS01000004">
    <property type="protein sequence ID" value="TWU25964.1"/>
    <property type="molecule type" value="Genomic_DNA"/>
</dbReference>
<keyword evidence="1" id="KW-0812">Transmembrane</keyword>
<sequence length="358" mass="39258">MEPWQVNTLRPSIVDFKLICHGPQRAEQWCDLSGGKAEPLCSQYLTPSSDSPAPSIPHEFALPPLLKAALTILIFSSAPACVRMVELNAYTLGIVRLGLASLGMTVLVIAKGELTWKKMSNWDRPTWWALISVGIMFGLHWLTFFLSIKLASAAIGAIGFSTYGLHLLLMGWILGFGSVKLLDIMGLMLACLGTYLLIPEFSLENDQTLGLLIGIISGLAAAMLPLLHQHHVKVDTNLRAWGQFTFALPVFLLCWPLTDWEIVPRDIPLILYLSLGIALVGHGMWVHVTSVLSTTIISVLSYLYLPTSLLFGFLVLGDSERLSGRTLIGTVLVLIANALVMWSQARIRAIEAEVVETV</sequence>
<feature type="domain" description="EamA" evidence="2">
    <location>
        <begin position="209"/>
        <end position="341"/>
    </location>
</feature>
<keyword evidence="4" id="KW-1185">Reference proteome</keyword>
<keyword evidence="1" id="KW-1133">Transmembrane helix</keyword>
<dbReference type="GO" id="GO:0016020">
    <property type="term" value="C:membrane"/>
    <property type="evidence" value="ECO:0007669"/>
    <property type="project" value="InterPro"/>
</dbReference>
<evidence type="ECO:0000259" key="2">
    <source>
        <dbReference type="Pfam" id="PF00892"/>
    </source>
</evidence>
<proteinExistence type="predicted"/>
<dbReference type="InterPro" id="IPR037185">
    <property type="entry name" value="EmrE-like"/>
</dbReference>